<accession>A0A167DW04</accession>
<protein>
    <recommendedName>
        <fullName evidence="3">Aminoglycoside phosphotransferase domain-containing protein</fullName>
    </recommendedName>
</protein>
<dbReference type="InterPro" id="IPR011009">
    <property type="entry name" value="Kinase-like_dom_sf"/>
</dbReference>
<evidence type="ECO:0008006" key="3">
    <source>
        <dbReference type="Google" id="ProtNLM"/>
    </source>
</evidence>
<name>A0A167DW04_9BACL</name>
<dbReference type="AlphaFoldDB" id="A0A167DW04"/>
<dbReference type="KEGG" id="pcx:LPB68_01430"/>
<keyword evidence="2" id="KW-1185">Reference proteome</keyword>
<reference evidence="1 2" key="1">
    <citation type="submission" date="2016-02" db="EMBL/GenBank/DDBJ databases">
        <title>Paenibacillus sp. LPB0068, isolated from Crassostrea gigas.</title>
        <authorList>
            <person name="Shin S.-K."/>
            <person name="Yi H."/>
        </authorList>
    </citation>
    <scope>NUCLEOTIDE SEQUENCE [LARGE SCALE GENOMIC DNA]</scope>
    <source>
        <strain evidence="1 2">LPB0068</strain>
    </source>
</reference>
<sequence>MELEITISEINTLFQLHNIKDQVVQLQRLSGTTNGIVLRLESIQGSKYILKFDYPNQIHLVEQLLNTYKNSVLLPKILFTAQDNSHFLYTFIDGTTHFNRGTKKNWLTILVKELLNKYVEYHDSNIWGRIEYPRQTWKEFNEISIEEAKINIGSILTNDDYKFVKLIASKLFDNELEQGERYLLHGDTGVHNFVFDQFTLIGVIDPSPMVGPLIYDFIYAFCSSPDDINIETLFTAYDYLKVGRIEQSRLIEEVSVQLYCRVGLSVKHHQNDLPEYIKAWKHWKGLCKQFT</sequence>
<comment type="caution">
    <text evidence="1">The sequence shown here is derived from an EMBL/GenBank/DDBJ whole genome shotgun (WGS) entry which is preliminary data.</text>
</comment>
<dbReference type="Proteomes" id="UP000077134">
    <property type="component" value="Unassembled WGS sequence"/>
</dbReference>
<evidence type="ECO:0000313" key="1">
    <source>
        <dbReference type="EMBL" id="OAB74844.1"/>
    </source>
</evidence>
<dbReference type="Gene3D" id="3.90.1200.10">
    <property type="match status" value="1"/>
</dbReference>
<organism evidence="1 2">
    <name type="scientific">Paenibacillus crassostreae</name>
    <dbReference type="NCBI Taxonomy" id="1763538"/>
    <lineage>
        <taxon>Bacteria</taxon>
        <taxon>Bacillati</taxon>
        <taxon>Bacillota</taxon>
        <taxon>Bacilli</taxon>
        <taxon>Bacillales</taxon>
        <taxon>Paenibacillaceae</taxon>
        <taxon>Paenibacillus</taxon>
    </lineage>
</organism>
<proteinExistence type="predicted"/>
<dbReference type="SUPFAM" id="SSF56112">
    <property type="entry name" value="Protein kinase-like (PK-like)"/>
    <property type="match status" value="1"/>
</dbReference>
<dbReference type="STRING" id="1763538.LPB68_01430"/>
<dbReference type="EMBL" id="LSFN01000014">
    <property type="protein sequence ID" value="OAB74844.1"/>
    <property type="molecule type" value="Genomic_DNA"/>
</dbReference>
<dbReference type="OrthoDB" id="2363646at2"/>
<evidence type="ECO:0000313" key="2">
    <source>
        <dbReference type="Proteomes" id="UP000077134"/>
    </source>
</evidence>
<dbReference type="RefSeq" id="WP_068658555.1">
    <property type="nucleotide sequence ID" value="NZ_CP017770.1"/>
</dbReference>
<gene>
    <name evidence="1" type="ORF">PNBC_12525</name>
</gene>